<dbReference type="InterPro" id="IPR005152">
    <property type="entry name" value="Lipase_secreted"/>
</dbReference>
<protein>
    <submittedName>
        <fullName evidence="1">Lipase family protein</fullName>
    </submittedName>
</protein>
<reference evidence="1 2" key="1">
    <citation type="submission" date="2021-12" db="EMBL/GenBank/DDBJ databases">
        <title>Genome sequence of Kibdelosporangium philippinense ATCC 49844.</title>
        <authorList>
            <person name="Fedorov E.A."/>
            <person name="Omeragic M."/>
            <person name="Shalygina K.F."/>
            <person name="Maclea K.S."/>
        </authorList>
    </citation>
    <scope>NUCLEOTIDE SEQUENCE [LARGE SCALE GENOMIC DNA]</scope>
    <source>
        <strain evidence="1 2">ATCC 49844</strain>
    </source>
</reference>
<organism evidence="1 2">
    <name type="scientific">Kibdelosporangium philippinense</name>
    <dbReference type="NCBI Taxonomy" id="211113"/>
    <lineage>
        <taxon>Bacteria</taxon>
        <taxon>Bacillati</taxon>
        <taxon>Actinomycetota</taxon>
        <taxon>Actinomycetes</taxon>
        <taxon>Pseudonocardiales</taxon>
        <taxon>Pseudonocardiaceae</taxon>
        <taxon>Kibdelosporangium</taxon>
    </lineage>
</organism>
<dbReference type="EMBL" id="JAJVCN010000004">
    <property type="protein sequence ID" value="MCE7010241.1"/>
    <property type="molecule type" value="Genomic_DNA"/>
</dbReference>
<dbReference type="RefSeq" id="WP_233734089.1">
    <property type="nucleotide sequence ID" value="NZ_JAJVCN010000004.1"/>
</dbReference>
<dbReference type="PANTHER" id="PTHR34853:SF1">
    <property type="entry name" value="LIPASE 5"/>
    <property type="match status" value="1"/>
</dbReference>
<evidence type="ECO:0000313" key="2">
    <source>
        <dbReference type="Proteomes" id="UP001521150"/>
    </source>
</evidence>
<proteinExistence type="predicted"/>
<dbReference type="InterPro" id="IPR029058">
    <property type="entry name" value="AB_hydrolase_fold"/>
</dbReference>
<dbReference type="Gene3D" id="3.40.50.1820">
    <property type="entry name" value="alpha/beta hydrolase"/>
    <property type="match status" value="2"/>
</dbReference>
<dbReference type="SUPFAM" id="SSF53474">
    <property type="entry name" value="alpha/beta-Hydrolases"/>
    <property type="match status" value="1"/>
</dbReference>
<sequence>MLALSPPALATTDFYTPPPLWPGRPGDIIRSESSPLGVPLPAKATRIMYRSTDVHGAPIAVTGTLLLPLTRWSGPLVSLAIGTHGQGDQCAPSKLLNTAVHYQPPFDLMVGYELLAMDSLLRLGYAVVVTDYQGLGTPGTHTYLNPIAEAHAMIDAARAAQRLTSRVGPVAFWGYSQGGGAAGGAAPTDIAALADKASGTLLTGAIGYYLNGIIAAYPEAKPVIAAGLNATGKTMLTKTATQCIVETALTYGFRRHSDFTTNGQSITAMLTASPKTRAILTAHKLGTTKPAAPVLMVTGNNDDIVPAHAIRATAVDWCRLGATVQLHEIQAPTVLPGTAIGHIVNYLAAMPTALDWLAHRFTGTPAPTTCR</sequence>
<gene>
    <name evidence="1" type="ORF">LWC34_46675</name>
</gene>
<dbReference type="PANTHER" id="PTHR34853">
    <property type="match status" value="1"/>
</dbReference>
<comment type="caution">
    <text evidence="1">The sequence shown here is derived from an EMBL/GenBank/DDBJ whole genome shotgun (WGS) entry which is preliminary data.</text>
</comment>
<accession>A0ABS8ZUF2</accession>
<keyword evidence="2" id="KW-1185">Reference proteome</keyword>
<dbReference type="PIRSF" id="PIRSF029171">
    <property type="entry name" value="Esterase_LipA"/>
    <property type="match status" value="1"/>
</dbReference>
<evidence type="ECO:0000313" key="1">
    <source>
        <dbReference type="EMBL" id="MCE7010241.1"/>
    </source>
</evidence>
<dbReference type="Proteomes" id="UP001521150">
    <property type="component" value="Unassembled WGS sequence"/>
</dbReference>
<name>A0ABS8ZUF2_9PSEU</name>
<dbReference type="Pfam" id="PF03583">
    <property type="entry name" value="LIP"/>
    <property type="match status" value="1"/>
</dbReference>